<keyword evidence="2 4" id="KW-0460">Magnesium</keyword>
<feature type="active site" description="Proton donor" evidence="4">
    <location>
        <position position="133"/>
    </location>
</feature>
<dbReference type="HAMAP" id="MF_00470">
    <property type="entry name" value="MenC_1"/>
    <property type="match status" value="1"/>
</dbReference>
<feature type="domain" description="Mandelate racemase/muconate lactonizing enzyme C-terminal" evidence="6">
    <location>
        <begin position="115"/>
        <end position="209"/>
    </location>
</feature>
<comment type="cofactor">
    <cofactor evidence="4">
        <name>a divalent metal cation</name>
        <dbReference type="ChEBI" id="CHEBI:60240"/>
    </cofactor>
</comment>
<dbReference type="InterPro" id="IPR036849">
    <property type="entry name" value="Enolase-like_C_sf"/>
</dbReference>
<keyword evidence="1 4" id="KW-0479">Metal-binding</keyword>
<dbReference type="Proteomes" id="UP000030351">
    <property type="component" value="Unassembled WGS sequence"/>
</dbReference>
<evidence type="ECO:0000256" key="2">
    <source>
        <dbReference type="ARBA" id="ARBA00022842"/>
    </source>
</evidence>
<dbReference type="Pfam" id="PF21508">
    <property type="entry name" value="MenC_N"/>
    <property type="match status" value="1"/>
</dbReference>
<dbReference type="SFLD" id="SFLDS00001">
    <property type="entry name" value="Enolase"/>
    <property type="match status" value="1"/>
</dbReference>
<dbReference type="PANTHER" id="PTHR48073">
    <property type="entry name" value="O-SUCCINYLBENZOATE SYNTHASE-RELATED"/>
    <property type="match status" value="1"/>
</dbReference>
<dbReference type="RefSeq" id="WP_034894824.1">
    <property type="nucleotide sequence ID" value="NZ_JRUQ01000044.1"/>
</dbReference>
<name>A0A0A3YY40_9GAMM</name>
<dbReference type="InterPro" id="IPR010196">
    <property type="entry name" value="OSB_synthase_MenC1"/>
</dbReference>
<dbReference type="OrthoDB" id="3725747at2"/>
<proteinExistence type="inferred from homology"/>
<sequence>MRRATVFAWDIPLEAGVVLRDRRLKTRSGLLVRLTASGREGWGEIAPLPGFSQETLAEAQPEALSWLKAWCEGKEPAESRLPSVAFGLSCAAAELAGELPEEGCYRSALLCTGDPDALLLRLQQQAEPLAKMKVGLYEPVRDGMMVSLLLEALPELTLRLDANRSWSLERARRFARFIDPALRSRIVFLEEPCRSQREARDFASETGIAIAWDESARDVGFRPLAEPNVSAVVIKPTLTGSLAQVSALVARVNKAGMQAVISSSLESSFGLTQLARIAHWLTPGVTPGLDTLDLMAHQLVRSWPASELPLISPQTLEVLWQR</sequence>
<dbReference type="GO" id="GO:0009234">
    <property type="term" value="P:menaquinone biosynthetic process"/>
    <property type="evidence" value="ECO:0007669"/>
    <property type="project" value="UniProtKB-UniRule"/>
</dbReference>
<gene>
    <name evidence="4" type="primary">menC</name>
    <name evidence="7" type="ORF">NG99_15540</name>
</gene>
<dbReference type="Pfam" id="PF13378">
    <property type="entry name" value="MR_MLE_C"/>
    <property type="match status" value="1"/>
</dbReference>
<feature type="binding site" evidence="4">
    <location>
        <position position="190"/>
    </location>
    <ligand>
        <name>Mg(2+)</name>
        <dbReference type="ChEBI" id="CHEBI:18420"/>
    </ligand>
</feature>
<evidence type="ECO:0000256" key="4">
    <source>
        <dbReference type="HAMAP-Rule" id="MF_00470"/>
    </source>
</evidence>
<dbReference type="eggNOG" id="COG1441">
    <property type="taxonomic scope" value="Bacteria"/>
</dbReference>
<evidence type="ECO:0000256" key="5">
    <source>
        <dbReference type="NCBIfam" id="TIGR01927"/>
    </source>
</evidence>
<keyword evidence="8" id="KW-1185">Reference proteome</keyword>
<dbReference type="SFLD" id="SFLDF00009">
    <property type="entry name" value="o-succinylbenzoate_synthase"/>
    <property type="match status" value="1"/>
</dbReference>
<feature type="active site" description="Proton acceptor" evidence="4">
    <location>
        <position position="235"/>
    </location>
</feature>
<dbReference type="UniPathway" id="UPA01057">
    <property type="reaction ID" value="UER00165"/>
</dbReference>
<reference evidence="7 8" key="1">
    <citation type="submission" date="2014-10" db="EMBL/GenBank/DDBJ databases">
        <title>Genome sequence of Erwinia typographi M043b.</title>
        <authorList>
            <person name="Chan K.-G."/>
            <person name="Tan W.-S."/>
        </authorList>
    </citation>
    <scope>NUCLEOTIDE SEQUENCE [LARGE SCALE GENOMIC DNA]</scope>
    <source>
        <strain evidence="7 8">M043b</strain>
    </source>
</reference>
<evidence type="ECO:0000313" key="7">
    <source>
        <dbReference type="EMBL" id="KGT91777.1"/>
    </source>
</evidence>
<comment type="pathway">
    <text evidence="4">Quinol/quinone metabolism; 1,4-dihydroxy-2-naphthoate biosynthesis; 1,4-dihydroxy-2-naphthoate from chorismate: step 4/7.</text>
</comment>
<comment type="catalytic activity">
    <reaction evidence="4">
        <text>(1R,6R)-6-hydroxy-2-succinyl-cyclohexa-2,4-diene-1-carboxylate = 2-succinylbenzoate + H2O</text>
        <dbReference type="Rhea" id="RHEA:10196"/>
        <dbReference type="ChEBI" id="CHEBI:15377"/>
        <dbReference type="ChEBI" id="CHEBI:18325"/>
        <dbReference type="ChEBI" id="CHEBI:58689"/>
        <dbReference type="EC" id="4.2.1.113"/>
    </reaction>
</comment>
<dbReference type="PANTHER" id="PTHR48073:SF2">
    <property type="entry name" value="O-SUCCINYLBENZOATE SYNTHASE"/>
    <property type="match status" value="1"/>
</dbReference>
<organism evidence="7 8">
    <name type="scientific">Erwinia typographi</name>
    <dbReference type="NCBI Taxonomy" id="371042"/>
    <lineage>
        <taxon>Bacteria</taxon>
        <taxon>Pseudomonadati</taxon>
        <taxon>Pseudomonadota</taxon>
        <taxon>Gammaproteobacteria</taxon>
        <taxon>Enterobacterales</taxon>
        <taxon>Erwiniaceae</taxon>
        <taxon>Erwinia</taxon>
    </lineage>
</organism>
<dbReference type="InterPro" id="IPR041338">
    <property type="entry name" value="OSBS_N"/>
</dbReference>
<dbReference type="SFLD" id="SFLDG00180">
    <property type="entry name" value="muconate_cycloisomerase"/>
    <property type="match status" value="1"/>
</dbReference>
<comment type="pathway">
    <text evidence="4">Quinol/quinone metabolism; menaquinone biosynthesis.</text>
</comment>
<dbReference type="EMBL" id="JRUQ01000044">
    <property type="protein sequence ID" value="KGT91777.1"/>
    <property type="molecule type" value="Genomic_DNA"/>
</dbReference>
<comment type="similarity">
    <text evidence="4">Belongs to the mandelate racemase/muconate lactonizing enzyme family. MenC type 1 subfamily.</text>
</comment>
<feature type="binding site" evidence="4">
    <location>
        <position position="213"/>
    </location>
    <ligand>
        <name>Mg(2+)</name>
        <dbReference type="ChEBI" id="CHEBI:18420"/>
    </ligand>
</feature>
<dbReference type="GO" id="GO:0043748">
    <property type="term" value="F:O-succinylbenzoate synthase activity"/>
    <property type="evidence" value="ECO:0007669"/>
    <property type="project" value="UniProtKB-EC"/>
</dbReference>
<evidence type="ECO:0000256" key="1">
    <source>
        <dbReference type="ARBA" id="ARBA00022723"/>
    </source>
</evidence>
<keyword evidence="4" id="KW-0474">Menaquinone biosynthesis</keyword>
<dbReference type="NCBIfam" id="NF003473">
    <property type="entry name" value="PRK05105.1"/>
    <property type="match status" value="1"/>
</dbReference>
<dbReference type="NCBIfam" id="TIGR01927">
    <property type="entry name" value="menC_gam_Gplu"/>
    <property type="match status" value="1"/>
</dbReference>
<dbReference type="GO" id="GO:0000287">
    <property type="term" value="F:magnesium ion binding"/>
    <property type="evidence" value="ECO:0007669"/>
    <property type="project" value="UniProtKB-UniRule"/>
</dbReference>
<dbReference type="UniPathway" id="UPA00079"/>
<dbReference type="CDD" id="cd03320">
    <property type="entry name" value="OSBS"/>
    <property type="match status" value="1"/>
</dbReference>
<dbReference type="EC" id="4.2.1.113" evidence="4 5"/>
<dbReference type="InterPro" id="IPR029017">
    <property type="entry name" value="Enolase-like_N"/>
</dbReference>
<dbReference type="SUPFAM" id="SSF54826">
    <property type="entry name" value="Enolase N-terminal domain-like"/>
    <property type="match status" value="1"/>
</dbReference>
<dbReference type="InterPro" id="IPR013342">
    <property type="entry name" value="Mandelate_racemase_C"/>
</dbReference>
<comment type="caution">
    <text evidence="7">The sequence shown here is derived from an EMBL/GenBank/DDBJ whole genome shotgun (WGS) entry which is preliminary data.</text>
</comment>
<keyword evidence="3 4" id="KW-0456">Lyase</keyword>
<dbReference type="AlphaFoldDB" id="A0A0A3YY40"/>
<dbReference type="STRING" id="371042.NG99_15540"/>
<evidence type="ECO:0000259" key="6">
    <source>
        <dbReference type="SMART" id="SM00922"/>
    </source>
</evidence>
<feature type="binding site" evidence="4">
    <location>
        <position position="161"/>
    </location>
    <ligand>
        <name>Mg(2+)</name>
        <dbReference type="ChEBI" id="CHEBI:18420"/>
    </ligand>
</feature>
<evidence type="ECO:0000313" key="8">
    <source>
        <dbReference type="Proteomes" id="UP000030351"/>
    </source>
</evidence>
<dbReference type="SMART" id="SM00922">
    <property type="entry name" value="MR_MLE"/>
    <property type="match status" value="1"/>
</dbReference>
<protein>
    <recommendedName>
        <fullName evidence="4 5">o-succinylbenzoate synthase</fullName>
        <shortName evidence="4">OSB synthase</shortName>
        <shortName evidence="4">OSBS</shortName>
        <ecNumber evidence="4 5">4.2.1.113</ecNumber>
    </recommendedName>
    <alternativeName>
        <fullName evidence="4">4-(2'-carboxyphenyl)-4-oxybutyric acid synthase</fullName>
    </alternativeName>
    <alternativeName>
        <fullName evidence="4">o-succinylbenzoic acid synthase</fullName>
    </alternativeName>
</protein>
<dbReference type="SUPFAM" id="SSF51604">
    <property type="entry name" value="Enolase C-terminal domain-like"/>
    <property type="match status" value="1"/>
</dbReference>
<dbReference type="Gene3D" id="3.20.20.120">
    <property type="entry name" value="Enolase-like C-terminal domain"/>
    <property type="match status" value="1"/>
</dbReference>
<comment type="function">
    <text evidence="4">Converts 2-succinyl-6-hydroxy-2,4-cyclohexadiene-1-carboxylate (SHCHC) to 2-succinylbenzoate (OSB).</text>
</comment>
<dbReference type="Gene3D" id="3.30.390.10">
    <property type="entry name" value="Enolase-like, N-terminal domain"/>
    <property type="match status" value="1"/>
</dbReference>
<dbReference type="InterPro" id="IPR029065">
    <property type="entry name" value="Enolase_C-like"/>
</dbReference>
<evidence type="ECO:0000256" key="3">
    <source>
        <dbReference type="ARBA" id="ARBA00023239"/>
    </source>
</evidence>
<accession>A0A0A3YY40</accession>